<dbReference type="EMBL" id="FN434113">
    <property type="protein sequence ID" value="CBA19620.1"/>
    <property type="molecule type" value="Genomic_DNA"/>
</dbReference>
<dbReference type="AlphaFoldDB" id="D4HWE4"/>
<accession>D4HWE4</accession>
<organism evidence="1 2">
    <name type="scientific">Erwinia amylovora (strain CFBP1430)</name>
    <dbReference type="NCBI Taxonomy" id="665029"/>
    <lineage>
        <taxon>Bacteria</taxon>
        <taxon>Pseudomonadati</taxon>
        <taxon>Pseudomonadota</taxon>
        <taxon>Gammaproteobacteria</taxon>
        <taxon>Enterobacterales</taxon>
        <taxon>Erwiniaceae</taxon>
        <taxon>Erwinia</taxon>
    </lineage>
</organism>
<dbReference type="KEGG" id="eam:EAMY_0670"/>
<evidence type="ECO:0000313" key="1">
    <source>
        <dbReference type="EMBL" id="CBA19620.1"/>
    </source>
</evidence>
<reference evidence="1 2" key="1">
    <citation type="journal article" date="2010" name="Mol. Plant Microbe Interact.">
        <title>Complete genome sequence of the fire blight pathogen Erwinia amylovora CFBP 1430 and comparison to other Erwinia spp.</title>
        <authorList>
            <person name="Smits T.H."/>
            <person name="Rezzonico F."/>
            <person name="Kamber T."/>
            <person name="Blom J."/>
            <person name="Goesmann A."/>
            <person name="Frey J.E."/>
            <person name="Duffy B."/>
        </authorList>
    </citation>
    <scope>NUCLEOTIDE SEQUENCE [LARGE SCALE GENOMIC DNA]</scope>
    <source>
        <strain evidence="2">CFBP1430</strain>
    </source>
</reference>
<name>D4HWE4_ERWAC</name>
<proteinExistence type="predicted"/>
<dbReference type="HOGENOM" id="CLU_3289334_0_0_6"/>
<gene>
    <name evidence="1" type="ordered locus">EAMY_0670</name>
</gene>
<protein>
    <submittedName>
        <fullName evidence="1">Uncharacterized protein</fullName>
    </submittedName>
</protein>
<dbReference type="Proteomes" id="UP000001841">
    <property type="component" value="Chromosome"/>
</dbReference>
<sequence length="40" mass="4370">MDIDKAANELCKQGRLSQQFGDGLAEDRCTGSSKRLISAR</sequence>
<evidence type="ECO:0000313" key="2">
    <source>
        <dbReference type="Proteomes" id="UP000001841"/>
    </source>
</evidence>